<name>A0A7R8UV92_HERIL</name>
<keyword evidence="6" id="KW-1185">Reference proteome</keyword>
<keyword evidence="1" id="KW-0646">Protease inhibitor</keyword>
<dbReference type="SUPFAM" id="SSF57567">
    <property type="entry name" value="Serine protease inhibitors"/>
    <property type="match status" value="1"/>
</dbReference>
<organism evidence="5 6">
    <name type="scientific">Hermetia illucens</name>
    <name type="common">Black soldier fly</name>
    <dbReference type="NCBI Taxonomy" id="343691"/>
    <lineage>
        <taxon>Eukaryota</taxon>
        <taxon>Metazoa</taxon>
        <taxon>Ecdysozoa</taxon>
        <taxon>Arthropoda</taxon>
        <taxon>Hexapoda</taxon>
        <taxon>Insecta</taxon>
        <taxon>Pterygota</taxon>
        <taxon>Neoptera</taxon>
        <taxon>Endopterygota</taxon>
        <taxon>Diptera</taxon>
        <taxon>Brachycera</taxon>
        <taxon>Stratiomyomorpha</taxon>
        <taxon>Stratiomyidae</taxon>
        <taxon>Hermetiinae</taxon>
        <taxon>Hermetia</taxon>
    </lineage>
</organism>
<evidence type="ECO:0000259" key="4">
    <source>
        <dbReference type="Pfam" id="PF01826"/>
    </source>
</evidence>
<dbReference type="InterPro" id="IPR036084">
    <property type="entry name" value="Ser_inhib-like_sf"/>
</dbReference>
<evidence type="ECO:0000313" key="6">
    <source>
        <dbReference type="Proteomes" id="UP000594454"/>
    </source>
</evidence>
<dbReference type="GO" id="GO:0030414">
    <property type="term" value="F:peptidase inhibitor activity"/>
    <property type="evidence" value="ECO:0007669"/>
    <property type="project" value="UniProtKB-KW"/>
</dbReference>
<accession>A0A7R8UV92</accession>
<dbReference type="PANTHER" id="PTHR23259:SF69">
    <property type="entry name" value="GEO11767P1-RELATED"/>
    <property type="match status" value="1"/>
</dbReference>
<feature type="domain" description="TIL" evidence="4">
    <location>
        <begin position="32"/>
        <end position="90"/>
    </location>
</feature>
<sequence length="95" mass="10311">MKLLIAFILFMVTANLAPSHSASLPDGKITDCGENEIYKTCGVLGCQLNCDMIMNVSKCINFSLRCGTGCYCQDGFARTDNGRCVSIAECPKYVI</sequence>
<protein>
    <recommendedName>
        <fullName evidence="4">TIL domain-containing protein</fullName>
    </recommendedName>
</protein>
<dbReference type="InterPro" id="IPR051368">
    <property type="entry name" value="SerProtInhib-TIL_Domain"/>
</dbReference>
<dbReference type="Proteomes" id="UP000594454">
    <property type="component" value="Chromosome 4"/>
</dbReference>
<dbReference type="InParanoid" id="A0A7R8UV92"/>
<evidence type="ECO:0000313" key="5">
    <source>
        <dbReference type="EMBL" id="CAD7087238.1"/>
    </source>
</evidence>
<evidence type="ECO:0000256" key="2">
    <source>
        <dbReference type="ARBA" id="ARBA00023157"/>
    </source>
</evidence>
<dbReference type="InterPro" id="IPR002919">
    <property type="entry name" value="TIL_dom"/>
</dbReference>
<dbReference type="PANTHER" id="PTHR23259">
    <property type="entry name" value="RIDDLE"/>
    <property type="match status" value="1"/>
</dbReference>
<dbReference type="OMA" id="ECERNYL"/>
<feature type="chain" id="PRO_5030866507" description="TIL domain-containing protein" evidence="3">
    <location>
        <begin position="22"/>
        <end position="95"/>
    </location>
</feature>
<evidence type="ECO:0000256" key="1">
    <source>
        <dbReference type="ARBA" id="ARBA00022690"/>
    </source>
</evidence>
<proteinExistence type="predicted"/>
<dbReference type="AlphaFoldDB" id="A0A7R8UV92"/>
<keyword evidence="2" id="KW-1015">Disulfide bond</keyword>
<feature type="signal peptide" evidence="3">
    <location>
        <begin position="1"/>
        <end position="21"/>
    </location>
</feature>
<keyword evidence="3" id="KW-0732">Signal</keyword>
<dbReference type="CDD" id="cd19941">
    <property type="entry name" value="TIL"/>
    <property type="match status" value="1"/>
</dbReference>
<dbReference type="Gene3D" id="2.10.25.10">
    <property type="entry name" value="Laminin"/>
    <property type="match status" value="1"/>
</dbReference>
<gene>
    <name evidence="5" type="ORF">HERILL_LOCUS9957</name>
</gene>
<dbReference type="EMBL" id="LR899012">
    <property type="protein sequence ID" value="CAD7087238.1"/>
    <property type="molecule type" value="Genomic_DNA"/>
</dbReference>
<evidence type="ECO:0000256" key="3">
    <source>
        <dbReference type="SAM" id="SignalP"/>
    </source>
</evidence>
<dbReference type="Pfam" id="PF01826">
    <property type="entry name" value="TIL"/>
    <property type="match status" value="1"/>
</dbReference>
<dbReference type="OrthoDB" id="6236007at2759"/>
<reference evidence="5 6" key="1">
    <citation type="submission" date="2020-11" db="EMBL/GenBank/DDBJ databases">
        <authorList>
            <person name="Wallbank WR R."/>
            <person name="Pardo Diaz C."/>
            <person name="Kozak K."/>
            <person name="Martin S."/>
            <person name="Jiggins C."/>
            <person name="Moest M."/>
            <person name="Warren A I."/>
            <person name="Generalovic N T."/>
            <person name="Byers J.R.P. K."/>
            <person name="Montejo-Kovacevich G."/>
            <person name="Yen C E."/>
        </authorList>
    </citation>
    <scope>NUCLEOTIDE SEQUENCE [LARGE SCALE GENOMIC DNA]</scope>
</reference>